<evidence type="ECO:0008006" key="3">
    <source>
        <dbReference type="Google" id="ProtNLM"/>
    </source>
</evidence>
<comment type="caution">
    <text evidence="2">The sequence shown here is derived from an EMBL/GenBank/DDBJ whole genome shotgun (WGS) entry which is preliminary data.</text>
</comment>
<protein>
    <recommendedName>
        <fullName evidence="3">Transmembrane protein</fullName>
    </recommendedName>
</protein>
<feature type="transmembrane region" description="Helical" evidence="1">
    <location>
        <begin position="176"/>
        <end position="197"/>
    </location>
</feature>
<gene>
    <name evidence="2" type="ORF">LCGC14_1727610</name>
</gene>
<keyword evidence="1" id="KW-0812">Transmembrane</keyword>
<accession>A0A0F9HAJ2</accession>
<reference evidence="2" key="1">
    <citation type="journal article" date="2015" name="Nature">
        <title>Complex archaea that bridge the gap between prokaryotes and eukaryotes.</title>
        <authorList>
            <person name="Spang A."/>
            <person name="Saw J.H."/>
            <person name="Jorgensen S.L."/>
            <person name="Zaremba-Niedzwiedzka K."/>
            <person name="Martijn J."/>
            <person name="Lind A.E."/>
            <person name="van Eijk R."/>
            <person name="Schleper C."/>
            <person name="Guy L."/>
            <person name="Ettema T.J."/>
        </authorList>
    </citation>
    <scope>NUCLEOTIDE SEQUENCE</scope>
</reference>
<sequence>CMSLIKNGKFFQTPHGGSEDFKELFAHVAAAGVGRPVDEDGFPQGPWTPELLADAISQIGANPAGIELRTVQLWFENNEKGISANNIRWLARILGCNDPKAASVWQAELSAAQSRLVSKRRAARRTESGLQIEPDDDLQSLRTPDHAEDEIQRSWFSLAGVSEAAFSSRSCLNLPASVFAGAVALQFVSYFLGIHSVTYAGEGGVEKQVGFLWAPNWTFLFIVFMPLYLSIVVDQIATWKGMGRSRLLSNLGEAEKTDDWMQKVEASSYTFGAVFLICIGFAGVFQWVYVRLIPVLNGRGNYAIDWGSQAFVRPDEIGIIQQVAFTGAAYLYMSVCFYLFVAGLILLTTLVDDFAQLEENLHRQLGVGRSRPAEAIGSRIMRGIFRCTVAGLLIAMCMKLQSLYVVVSAPNIWAWLVSDMGSVTTRLGRQVDWGEYSMPTHYTSLLVAFLVCVVFTYGVTRIGLKSSLDIPLVRMTTAVLFLILVYLLIGVITGFTVLLGIGLLVAVYGLFDPGFRASNKAQRGGGYVL</sequence>
<evidence type="ECO:0000256" key="1">
    <source>
        <dbReference type="SAM" id="Phobius"/>
    </source>
</evidence>
<dbReference type="AlphaFoldDB" id="A0A0F9HAJ2"/>
<dbReference type="EMBL" id="LAZR01015633">
    <property type="protein sequence ID" value="KKM08065.1"/>
    <property type="molecule type" value="Genomic_DNA"/>
</dbReference>
<keyword evidence="1" id="KW-1133">Transmembrane helix</keyword>
<feature type="transmembrane region" description="Helical" evidence="1">
    <location>
        <begin position="329"/>
        <end position="351"/>
    </location>
</feature>
<feature type="transmembrane region" description="Helical" evidence="1">
    <location>
        <begin position="269"/>
        <end position="289"/>
    </location>
</feature>
<proteinExistence type="predicted"/>
<keyword evidence="1" id="KW-0472">Membrane</keyword>
<organism evidence="2">
    <name type="scientific">marine sediment metagenome</name>
    <dbReference type="NCBI Taxonomy" id="412755"/>
    <lineage>
        <taxon>unclassified sequences</taxon>
        <taxon>metagenomes</taxon>
        <taxon>ecological metagenomes</taxon>
    </lineage>
</organism>
<name>A0A0F9HAJ2_9ZZZZ</name>
<feature type="transmembrane region" description="Helical" evidence="1">
    <location>
        <begin position="436"/>
        <end position="457"/>
    </location>
</feature>
<feature type="non-terminal residue" evidence="2">
    <location>
        <position position="1"/>
    </location>
</feature>
<feature type="transmembrane region" description="Helical" evidence="1">
    <location>
        <begin position="478"/>
        <end position="511"/>
    </location>
</feature>
<feature type="transmembrane region" description="Helical" evidence="1">
    <location>
        <begin position="389"/>
        <end position="416"/>
    </location>
</feature>
<feature type="transmembrane region" description="Helical" evidence="1">
    <location>
        <begin position="217"/>
        <end position="237"/>
    </location>
</feature>
<dbReference type="InterPro" id="IPR058114">
    <property type="entry name" value="RcgA-like"/>
</dbReference>
<evidence type="ECO:0000313" key="2">
    <source>
        <dbReference type="EMBL" id="KKM08065.1"/>
    </source>
</evidence>
<dbReference type="NCBIfam" id="NF047336">
    <property type="entry name" value="conj_memb_RcgA"/>
    <property type="match status" value="1"/>
</dbReference>